<keyword evidence="1" id="KW-1133">Transmembrane helix</keyword>
<keyword evidence="1" id="KW-0812">Transmembrane</keyword>
<gene>
    <name evidence="2" type="ORF">ATANTOWER_029764</name>
</gene>
<name>A0ABU7B3H6_9TELE</name>
<keyword evidence="3" id="KW-1185">Reference proteome</keyword>
<evidence type="ECO:0000313" key="3">
    <source>
        <dbReference type="Proteomes" id="UP001345963"/>
    </source>
</evidence>
<protein>
    <submittedName>
        <fullName evidence="2">Uncharacterized protein</fullName>
    </submittedName>
</protein>
<organism evidence="2 3">
    <name type="scientific">Ataeniobius toweri</name>
    <dbReference type="NCBI Taxonomy" id="208326"/>
    <lineage>
        <taxon>Eukaryota</taxon>
        <taxon>Metazoa</taxon>
        <taxon>Chordata</taxon>
        <taxon>Craniata</taxon>
        <taxon>Vertebrata</taxon>
        <taxon>Euteleostomi</taxon>
        <taxon>Actinopterygii</taxon>
        <taxon>Neopterygii</taxon>
        <taxon>Teleostei</taxon>
        <taxon>Neoteleostei</taxon>
        <taxon>Acanthomorphata</taxon>
        <taxon>Ovalentaria</taxon>
        <taxon>Atherinomorphae</taxon>
        <taxon>Cyprinodontiformes</taxon>
        <taxon>Goodeidae</taxon>
        <taxon>Ataeniobius</taxon>
    </lineage>
</organism>
<reference evidence="2 3" key="1">
    <citation type="submission" date="2021-07" db="EMBL/GenBank/DDBJ databases">
        <authorList>
            <person name="Palmer J.M."/>
        </authorList>
    </citation>
    <scope>NUCLEOTIDE SEQUENCE [LARGE SCALE GENOMIC DNA]</scope>
    <source>
        <strain evidence="2 3">AT_MEX2019</strain>
        <tissue evidence="2">Muscle</tissue>
    </source>
</reference>
<accession>A0ABU7B3H6</accession>
<evidence type="ECO:0000313" key="2">
    <source>
        <dbReference type="EMBL" id="MED6245021.1"/>
    </source>
</evidence>
<proteinExistence type="predicted"/>
<comment type="caution">
    <text evidence="2">The sequence shown here is derived from an EMBL/GenBank/DDBJ whole genome shotgun (WGS) entry which is preliminary data.</text>
</comment>
<keyword evidence="1" id="KW-0472">Membrane</keyword>
<dbReference type="EMBL" id="JAHUTI010040118">
    <property type="protein sequence ID" value="MED6245021.1"/>
    <property type="molecule type" value="Genomic_DNA"/>
</dbReference>
<dbReference type="Proteomes" id="UP001345963">
    <property type="component" value="Unassembled WGS sequence"/>
</dbReference>
<sequence length="114" mass="12595">MNGAQMDSSKGRRQNRASFFPFLSAPFCHSCIFLLSVALSFCHTENVCKCLFFVAWQLLFNGFYICQGSSEHSVAYGDELPKIGAISRRITVPDSVSALSHTFCVLVNHPLCAP</sequence>
<evidence type="ECO:0000256" key="1">
    <source>
        <dbReference type="SAM" id="Phobius"/>
    </source>
</evidence>
<feature type="transmembrane region" description="Helical" evidence="1">
    <location>
        <begin position="20"/>
        <end position="41"/>
    </location>
</feature>